<feature type="region of interest" description="Disordered" evidence="1">
    <location>
        <begin position="72"/>
        <end position="93"/>
    </location>
</feature>
<sequence length="93" mass="10250">MTAGISRIQEQAARLHRHLTNASHTAPVRKAAYYACAQRSGCRVTGIFRCSGMEEQMAVFQSLRIPHFCASSEAGVSESRGPDGHRRSPTSWM</sequence>
<organism evidence="2 3">
    <name type="scientific">Cirrhinus molitorella</name>
    <name type="common">mud carp</name>
    <dbReference type="NCBI Taxonomy" id="172907"/>
    <lineage>
        <taxon>Eukaryota</taxon>
        <taxon>Metazoa</taxon>
        <taxon>Chordata</taxon>
        <taxon>Craniata</taxon>
        <taxon>Vertebrata</taxon>
        <taxon>Euteleostomi</taxon>
        <taxon>Actinopterygii</taxon>
        <taxon>Neopterygii</taxon>
        <taxon>Teleostei</taxon>
        <taxon>Ostariophysi</taxon>
        <taxon>Cypriniformes</taxon>
        <taxon>Cyprinidae</taxon>
        <taxon>Labeoninae</taxon>
        <taxon>Labeonini</taxon>
        <taxon>Cirrhinus</taxon>
    </lineage>
</organism>
<gene>
    <name evidence="2" type="ORF">QQF64_035703</name>
</gene>
<comment type="caution">
    <text evidence="2">The sequence shown here is derived from an EMBL/GenBank/DDBJ whole genome shotgun (WGS) entry which is preliminary data.</text>
</comment>
<accession>A0ABR3NGK5</accession>
<reference evidence="2 3" key="1">
    <citation type="submission" date="2023-09" db="EMBL/GenBank/DDBJ databases">
        <authorList>
            <person name="Wang M."/>
        </authorList>
    </citation>
    <scope>NUCLEOTIDE SEQUENCE [LARGE SCALE GENOMIC DNA]</scope>
    <source>
        <strain evidence="2">GT-2023</strain>
        <tissue evidence="2">Liver</tissue>
    </source>
</reference>
<evidence type="ECO:0000313" key="3">
    <source>
        <dbReference type="Proteomes" id="UP001558613"/>
    </source>
</evidence>
<protein>
    <submittedName>
        <fullName evidence="2">Uncharacterized protein</fullName>
    </submittedName>
</protein>
<evidence type="ECO:0000256" key="1">
    <source>
        <dbReference type="SAM" id="MobiDB-lite"/>
    </source>
</evidence>
<evidence type="ECO:0000313" key="2">
    <source>
        <dbReference type="EMBL" id="KAL1276080.1"/>
    </source>
</evidence>
<keyword evidence="3" id="KW-1185">Reference proteome</keyword>
<name>A0ABR3NGK5_9TELE</name>
<proteinExistence type="predicted"/>
<dbReference type="Proteomes" id="UP001558613">
    <property type="component" value="Unassembled WGS sequence"/>
</dbReference>
<dbReference type="EMBL" id="JAYMGO010000004">
    <property type="protein sequence ID" value="KAL1276080.1"/>
    <property type="molecule type" value="Genomic_DNA"/>
</dbReference>